<feature type="transmembrane region" description="Helical" evidence="7">
    <location>
        <begin position="204"/>
        <end position="223"/>
    </location>
</feature>
<accession>A0A0U1KTC6</accession>
<dbReference type="RefSeq" id="WP_021169397.1">
    <property type="nucleotide sequence ID" value="NZ_CTRP01000003.1"/>
</dbReference>
<dbReference type="Proteomes" id="UP000049855">
    <property type="component" value="Unassembled WGS sequence"/>
</dbReference>
<keyword evidence="9" id="KW-0808">Transferase</keyword>
<evidence type="ECO:0000259" key="8">
    <source>
        <dbReference type="Pfam" id="PF00884"/>
    </source>
</evidence>
<feature type="transmembrane region" description="Helical" evidence="7">
    <location>
        <begin position="165"/>
        <end position="183"/>
    </location>
</feature>
<keyword evidence="6 7" id="KW-0472">Membrane</keyword>
<feature type="transmembrane region" description="Helical" evidence="7">
    <location>
        <begin position="37"/>
        <end position="59"/>
    </location>
</feature>
<keyword evidence="3" id="KW-1003">Cell membrane</keyword>
<dbReference type="CDD" id="cd16015">
    <property type="entry name" value="LTA_synthase"/>
    <property type="match status" value="1"/>
</dbReference>
<dbReference type="AlphaFoldDB" id="A0A0U1KTC6"/>
<evidence type="ECO:0000256" key="7">
    <source>
        <dbReference type="SAM" id="Phobius"/>
    </source>
</evidence>
<feature type="domain" description="Sulfatase N-terminal" evidence="8">
    <location>
        <begin position="316"/>
        <end position="596"/>
    </location>
</feature>
<sequence>MNSSKAVVILKVGKVGFIIRLVCWDEFYTELQQDCKLFIFIVGVFCLFRIGFIAVMHSFLSEAVTVSDIVSALYYGLRISLKSAGMLVLVPLVCCTGLRLFLPWKGLSHIRFYLGAGYVTILSFLFHARIPYYQEFRMAFNQLLFNTLNDDVMAIMHTVVEQYNLSVRLLLAGITAFLLCKLLQRWLAVKTIRFPRLPKWYQNIALRAALLVVIFYVAIFIRFGGTMTYAYNIDWENSGVTKDQLLNEAILDDVQALYRAYVLHERVCSSTGLDMEPARLNDYGSYLAGKQVNSVNLDDFLRKKVIVGTESPPRQVFLIIAESYANWPLLPQYSNLAIAGGMKELIAQEDAAYVPNFLPNGMSTISGVMGVLTGLAEANLYLNYLPESYKEPYATALAPQMKRLGYTADCWYAGPASWEKIKDFTLAQGFESFYGMGDFASQGGNVWGVDDADLYQAVLGQVKNDKPGFHVIITVSNHSPFTVDLAKEGFDPAIVTAGLPDKCKNDQELIKKLGHFWYADKMLAKFVKKARQQYPDSLFVIVGDHADRVNVETNPAMFERYAIPLIVYGKNISKETFPEQTAGSHINVIPTLLELVAPSGFEYYSVGRSLTDGNDFGMNYGFWITSGYMGNADNDYKETHLSKTGLLPPDQDKIRQEIDSARAISWWRIKYGKMLQTVKSI</sequence>
<dbReference type="InterPro" id="IPR017850">
    <property type="entry name" value="Alkaline_phosphatase_core_sf"/>
</dbReference>
<dbReference type="PANTHER" id="PTHR47371">
    <property type="entry name" value="LIPOTEICHOIC ACID SYNTHASE"/>
    <property type="match status" value="1"/>
</dbReference>
<gene>
    <name evidence="9" type="ORF">SpAn4DRAFT_1650</name>
</gene>
<evidence type="ECO:0000313" key="9">
    <source>
        <dbReference type="EMBL" id="CQR70672.1"/>
    </source>
</evidence>
<dbReference type="GO" id="GO:0005886">
    <property type="term" value="C:plasma membrane"/>
    <property type="evidence" value="ECO:0007669"/>
    <property type="project" value="UniProtKB-SubCell"/>
</dbReference>
<dbReference type="GO" id="GO:0008960">
    <property type="term" value="F:phosphatidylglycerol-membrane-oligosaccharide glycerophosphotransferase activity"/>
    <property type="evidence" value="ECO:0007669"/>
    <property type="project" value="UniProtKB-EC"/>
</dbReference>
<feature type="transmembrane region" description="Helical" evidence="7">
    <location>
        <begin position="79"/>
        <end position="100"/>
    </location>
</feature>
<feature type="transmembrane region" description="Helical" evidence="7">
    <location>
        <begin position="112"/>
        <end position="130"/>
    </location>
</feature>
<comment type="subcellular location">
    <subcellularLocation>
        <location evidence="1">Cell membrane</location>
        <topology evidence="1">Multi-pass membrane protein</topology>
    </subcellularLocation>
</comment>
<dbReference type="EC" id="2.7.8.20" evidence="9"/>
<evidence type="ECO:0000256" key="1">
    <source>
        <dbReference type="ARBA" id="ARBA00004651"/>
    </source>
</evidence>
<dbReference type="InterPro" id="IPR050448">
    <property type="entry name" value="OpgB/LTA_synthase_biosynth"/>
</dbReference>
<evidence type="ECO:0000256" key="2">
    <source>
        <dbReference type="ARBA" id="ARBA00004936"/>
    </source>
</evidence>
<keyword evidence="5 7" id="KW-1133">Transmembrane helix</keyword>
<dbReference type="EMBL" id="CTRP01000003">
    <property type="protein sequence ID" value="CQR70672.1"/>
    <property type="molecule type" value="Genomic_DNA"/>
</dbReference>
<proteinExistence type="predicted"/>
<protein>
    <submittedName>
        <fullName evidence="9">Phosphoglycerol transferase I</fullName>
        <ecNumber evidence="9">2.7.8.20</ecNumber>
    </submittedName>
</protein>
<comment type="pathway">
    <text evidence="2">Cell wall biogenesis; lipoteichoic acid biosynthesis.</text>
</comment>
<evidence type="ECO:0000256" key="5">
    <source>
        <dbReference type="ARBA" id="ARBA00022989"/>
    </source>
</evidence>
<name>A0A0U1KTC6_9FIRM</name>
<dbReference type="Pfam" id="PF00884">
    <property type="entry name" value="Sulfatase"/>
    <property type="match status" value="1"/>
</dbReference>
<dbReference type="Gene3D" id="3.40.720.10">
    <property type="entry name" value="Alkaline Phosphatase, subunit A"/>
    <property type="match status" value="1"/>
</dbReference>
<evidence type="ECO:0000256" key="6">
    <source>
        <dbReference type="ARBA" id="ARBA00023136"/>
    </source>
</evidence>
<evidence type="ECO:0000256" key="3">
    <source>
        <dbReference type="ARBA" id="ARBA00022475"/>
    </source>
</evidence>
<evidence type="ECO:0000256" key="4">
    <source>
        <dbReference type="ARBA" id="ARBA00022692"/>
    </source>
</evidence>
<evidence type="ECO:0000313" key="10">
    <source>
        <dbReference type="Proteomes" id="UP000049855"/>
    </source>
</evidence>
<organism evidence="9 10">
    <name type="scientific">Sporomusa ovata</name>
    <dbReference type="NCBI Taxonomy" id="2378"/>
    <lineage>
        <taxon>Bacteria</taxon>
        <taxon>Bacillati</taxon>
        <taxon>Bacillota</taxon>
        <taxon>Negativicutes</taxon>
        <taxon>Selenomonadales</taxon>
        <taxon>Sporomusaceae</taxon>
        <taxon>Sporomusa</taxon>
    </lineage>
</organism>
<dbReference type="SUPFAM" id="SSF53649">
    <property type="entry name" value="Alkaline phosphatase-like"/>
    <property type="match status" value="1"/>
</dbReference>
<dbReference type="PANTHER" id="PTHR47371:SF3">
    <property type="entry name" value="PHOSPHOGLYCEROL TRANSFERASE I"/>
    <property type="match status" value="1"/>
</dbReference>
<keyword evidence="10" id="KW-1185">Reference proteome</keyword>
<keyword evidence="4 7" id="KW-0812">Transmembrane</keyword>
<reference evidence="10" key="1">
    <citation type="submission" date="2015-03" db="EMBL/GenBank/DDBJ databases">
        <authorList>
            <person name="Nijsse Bart"/>
        </authorList>
    </citation>
    <scope>NUCLEOTIDE SEQUENCE [LARGE SCALE GENOMIC DNA]</scope>
</reference>
<dbReference type="InterPro" id="IPR000917">
    <property type="entry name" value="Sulfatase_N"/>
</dbReference>